<gene>
    <name evidence="1" type="ORF">GC106_56350</name>
</gene>
<dbReference type="Proteomes" id="UP000763557">
    <property type="component" value="Unassembled WGS sequence"/>
</dbReference>
<evidence type="ECO:0000313" key="2">
    <source>
        <dbReference type="Proteomes" id="UP000763557"/>
    </source>
</evidence>
<dbReference type="EMBL" id="JAAATY010000019">
    <property type="protein sequence ID" value="NRN68392.1"/>
    <property type="molecule type" value="Genomic_DNA"/>
</dbReference>
<dbReference type="RefSeq" id="WP_173137461.1">
    <property type="nucleotide sequence ID" value="NZ_CBCSGW010000103.1"/>
</dbReference>
<accession>A0ABX2FAT2</accession>
<sequence>MPERPGLSEIRPDQVDKVGKLFEDSVEDLTRLVRDGRHQLRMRPMAGDEVSLRAAEGFTQAGLASHVGALEQYRDRLRDIADGIRAGVAEYRRTETGNAEGMRRTEGV</sequence>
<keyword evidence="2" id="KW-1185">Reference proteome</keyword>
<proteinExistence type="predicted"/>
<reference evidence="1 2" key="1">
    <citation type="submission" date="2020-01" db="EMBL/GenBank/DDBJ databases">
        <title>Kibdelosporangium persica a novel Actinomycetes from a hot desert in Iran.</title>
        <authorList>
            <person name="Safaei N."/>
            <person name="Zaburannyi N."/>
            <person name="Mueller R."/>
            <person name="Wink J."/>
        </authorList>
    </citation>
    <scope>NUCLEOTIDE SEQUENCE [LARGE SCALE GENOMIC DNA]</scope>
    <source>
        <strain evidence="1 2">4NS15</strain>
    </source>
</reference>
<evidence type="ECO:0008006" key="3">
    <source>
        <dbReference type="Google" id="ProtNLM"/>
    </source>
</evidence>
<protein>
    <recommendedName>
        <fullName evidence="3">PE family protein</fullName>
    </recommendedName>
</protein>
<name>A0ABX2FAT2_9PSEU</name>
<comment type="caution">
    <text evidence="1">The sequence shown here is derived from an EMBL/GenBank/DDBJ whole genome shotgun (WGS) entry which is preliminary data.</text>
</comment>
<organism evidence="1 2">
    <name type="scientific">Kibdelosporangium persicum</name>
    <dbReference type="NCBI Taxonomy" id="2698649"/>
    <lineage>
        <taxon>Bacteria</taxon>
        <taxon>Bacillati</taxon>
        <taxon>Actinomycetota</taxon>
        <taxon>Actinomycetes</taxon>
        <taxon>Pseudonocardiales</taxon>
        <taxon>Pseudonocardiaceae</taxon>
        <taxon>Kibdelosporangium</taxon>
    </lineage>
</organism>
<evidence type="ECO:0000313" key="1">
    <source>
        <dbReference type="EMBL" id="NRN68392.1"/>
    </source>
</evidence>